<dbReference type="GO" id="GO:1902815">
    <property type="term" value="P:N,N'-diacetylchitobiose import"/>
    <property type="evidence" value="ECO:0007669"/>
    <property type="project" value="TreeGrafter"/>
</dbReference>
<keyword evidence="3" id="KW-1185">Reference proteome</keyword>
<gene>
    <name evidence="2" type="ORF">RV00_GL000897</name>
</gene>
<reference evidence="2 3" key="1">
    <citation type="submission" date="2014-12" db="EMBL/GenBank/DDBJ databases">
        <title>Draft genome sequences of 29 type strains of Enterococci.</title>
        <authorList>
            <person name="Zhong Z."/>
            <person name="Sun Z."/>
            <person name="Liu W."/>
            <person name="Zhang W."/>
            <person name="Zhang H."/>
        </authorList>
    </citation>
    <scope>NUCLEOTIDE SEQUENCE [LARGE SCALE GENOMIC DNA]</scope>
    <source>
        <strain evidence="2 3">DSM 22802</strain>
    </source>
</reference>
<dbReference type="PANTHER" id="PTHR33989:SF4">
    <property type="entry name" value="PTS SYSTEM N,N'-DIACETYLCHITOBIOSE-SPECIFIC EIIC COMPONENT"/>
    <property type="match status" value="1"/>
</dbReference>
<sequence>MAIIPGIFGINEPVLFGLPIVLNPIFLIPFLLTQVVNIFLCYGAMAEGLVNRTMINVSSTVPVGLGQWLSSLDYRAVILTVVCIGANMLVYYPFYKLFEKEKLAEEQQPLEQNTEDAIEVY</sequence>
<dbReference type="STRING" id="319970.RV00_GL000897"/>
<protein>
    <recommendedName>
        <fullName evidence="4">PTS EIIC type-3 domain-containing protein</fullName>
    </recommendedName>
</protein>
<keyword evidence="1" id="KW-1133">Transmembrane helix</keyword>
<evidence type="ECO:0008006" key="4">
    <source>
        <dbReference type="Google" id="ProtNLM"/>
    </source>
</evidence>
<accession>A0A1L8SQ23</accession>
<dbReference type="PANTHER" id="PTHR33989">
    <property type="match status" value="1"/>
</dbReference>
<name>A0A1L8SQ23_9ENTE</name>
<comment type="caution">
    <text evidence="2">The sequence shown here is derived from an EMBL/GenBank/DDBJ whole genome shotgun (WGS) entry which is preliminary data.</text>
</comment>
<dbReference type="GO" id="GO:0005886">
    <property type="term" value="C:plasma membrane"/>
    <property type="evidence" value="ECO:0007669"/>
    <property type="project" value="TreeGrafter"/>
</dbReference>
<dbReference type="InterPro" id="IPR051088">
    <property type="entry name" value="PTS_Sugar-EIIC/EIIB"/>
</dbReference>
<proteinExistence type="predicted"/>
<dbReference type="EMBL" id="JXKM01000015">
    <property type="protein sequence ID" value="OJG34085.1"/>
    <property type="molecule type" value="Genomic_DNA"/>
</dbReference>
<dbReference type="Proteomes" id="UP000183700">
    <property type="component" value="Unassembled WGS sequence"/>
</dbReference>
<feature type="transmembrane region" description="Helical" evidence="1">
    <location>
        <begin position="76"/>
        <end position="94"/>
    </location>
</feature>
<organism evidence="2 3">
    <name type="scientific">Enterococcus devriesei</name>
    <dbReference type="NCBI Taxonomy" id="319970"/>
    <lineage>
        <taxon>Bacteria</taxon>
        <taxon>Bacillati</taxon>
        <taxon>Bacillota</taxon>
        <taxon>Bacilli</taxon>
        <taxon>Lactobacillales</taxon>
        <taxon>Enterococcaceae</taxon>
        <taxon>Enterococcus</taxon>
    </lineage>
</organism>
<keyword evidence="1" id="KW-0812">Transmembrane</keyword>
<evidence type="ECO:0000256" key="1">
    <source>
        <dbReference type="SAM" id="Phobius"/>
    </source>
</evidence>
<feature type="transmembrane region" description="Helical" evidence="1">
    <location>
        <begin position="20"/>
        <end position="42"/>
    </location>
</feature>
<keyword evidence="1" id="KW-0472">Membrane</keyword>
<evidence type="ECO:0000313" key="3">
    <source>
        <dbReference type="Proteomes" id="UP000183700"/>
    </source>
</evidence>
<dbReference type="AlphaFoldDB" id="A0A1L8SQ23"/>
<evidence type="ECO:0000313" key="2">
    <source>
        <dbReference type="EMBL" id="OJG34085.1"/>
    </source>
</evidence>